<feature type="chain" id="PRO_5045061647" evidence="1">
    <location>
        <begin position="23"/>
        <end position="271"/>
    </location>
</feature>
<protein>
    <submittedName>
        <fullName evidence="2">Uncharacterized protein</fullName>
    </submittedName>
</protein>
<keyword evidence="3" id="KW-1185">Reference proteome</keyword>
<name>A0ABV6YU15_UNCC1</name>
<proteinExistence type="predicted"/>
<gene>
    <name evidence="2" type="ORF">ACFL27_05090</name>
</gene>
<evidence type="ECO:0000313" key="3">
    <source>
        <dbReference type="Proteomes" id="UP001594351"/>
    </source>
</evidence>
<dbReference type="EMBL" id="JBHPBY010000046">
    <property type="protein sequence ID" value="MFC1849568.1"/>
    <property type="molecule type" value="Genomic_DNA"/>
</dbReference>
<keyword evidence="1" id="KW-0732">Signal</keyword>
<organism evidence="2 3">
    <name type="scientific">candidate division CSSED10-310 bacterium</name>
    <dbReference type="NCBI Taxonomy" id="2855610"/>
    <lineage>
        <taxon>Bacteria</taxon>
        <taxon>Bacteria division CSSED10-310</taxon>
    </lineage>
</organism>
<sequence>MKKILMFLIILAFLLPFSDANAQYTSEKENFDGASLSDWFASGGHWWSWPTQSRSGCCCFGIDPGGVLVSNEFRLDGDCTAGIWIASENGSTSVGVELGIAVDCYPPDGCDVYGPLATGSQDSYTWKTVTATSNTLDEFANEDVRIWMFQTGGGITIFDDFFARCNLWIDLLSFNARSTDNGVVLRWETGAEIDCLGFNLFKTQVVDKVTVKQAVKLNKSMIPARGSGYSGAIYNFTDHTLTKPGFYKFVLTEVSADGKEFDIGTVHINVH</sequence>
<feature type="signal peptide" evidence="1">
    <location>
        <begin position="1"/>
        <end position="22"/>
    </location>
</feature>
<accession>A0ABV6YU15</accession>
<reference evidence="2 3" key="1">
    <citation type="submission" date="2024-09" db="EMBL/GenBank/DDBJ databases">
        <title>Laminarin stimulates single cell rates of sulfate reduction while oxygen inhibits transcriptomic activity in coastal marine sediment.</title>
        <authorList>
            <person name="Lindsay M."/>
            <person name="Orcutt B."/>
            <person name="Emerson D."/>
            <person name="Stepanauskas R."/>
            <person name="D'Angelo T."/>
        </authorList>
    </citation>
    <scope>NUCLEOTIDE SEQUENCE [LARGE SCALE GENOMIC DNA]</scope>
    <source>
        <strain evidence="2">SAG AM-311-K15</strain>
    </source>
</reference>
<dbReference type="Proteomes" id="UP001594351">
    <property type="component" value="Unassembled WGS sequence"/>
</dbReference>
<evidence type="ECO:0000313" key="2">
    <source>
        <dbReference type="EMBL" id="MFC1849568.1"/>
    </source>
</evidence>
<evidence type="ECO:0000256" key="1">
    <source>
        <dbReference type="SAM" id="SignalP"/>
    </source>
</evidence>
<comment type="caution">
    <text evidence="2">The sequence shown here is derived from an EMBL/GenBank/DDBJ whole genome shotgun (WGS) entry which is preliminary data.</text>
</comment>